<keyword evidence="2" id="KW-0238">DNA-binding</keyword>
<feature type="domain" description="HTH tetR-type" evidence="5">
    <location>
        <begin position="16"/>
        <end position="58"/>
    </location>
</feature>
<keyword evidence="8" id="KW-1185">Reference proteome</keyword>
<dbReference type="InterPro" id="IPR001647">
    <property type="entry name" value="HTH_TetR"/>
</dbReference>
<evidence type="ECO:0000256" key="4">
    <source>
        <dbReference type="SAM" id="MobiDB-lite"/>
    </source>
</evidence>
<gene>
    <name evidence="7" type="ORF">GCM10009606_00400</name>
</gene>
<evidence type="ECO:0000259" key="6">
    <source>
        <dbReference type="Pfam" id="PF21993"/>
    </source>
</evidence>
<dbReference type="PANTHER" id="PTHR47506:SF1">
    <property type="entry name" value="HTH-TYPE TRANSCRIPTIONAL REGULATOR YJDC"/>
    <property type="match status" value="1"/>
</dbReference>
<evidence type="ECO:0000313" key="8">
    <source>
        <dbReference type="Proteomes" id="UP001499979"/>
    </source>
</evidence>
<organism evidence="7 8">
    <name type="scientific">Nocardioides aquiterrae</name>
    <dbReference type="NCBI Taxonomy" id="203799"/>
    <lineage>
        <taxon>Bacteria</taxon>
        <taxon>Bacillati</taxon>
        <taxon>Actinomycetota</taxon>
        <taxon>Actinomycetes</taxon>
        <taxon>Propionibacteriales</taxon>
        <taxon>Nocardioidaceae</taxon>
        <taxon>Nocardioides</taxon>
    </lineage>
</organism>
<feature type="domain" description="Transcriptional regulator LmrA/YxaF-like C-terminal" evidence="6">
    <location>
        <begin position="83"/>
        <end position="173"/>
    </location>
</feature>
<evidence type="ECO:0000256" key="1">
    <source>
        <dbReference type="ARBA" id="ARBA00023015"/>
    </source>
</evidence>
<dbReference type="RefSeq" id="WP_343904583.1">
    <property type="nucleotide sequence ID" value="NZ_BAAAJE010000001.1"/>
</dbReference>
<dbReference type="Pfam" id="PF21993">
    <property type="entry name" value="TetR_C_13_2"/>
    <property type="match status" value="1"/>
</dbReference>
<feature type="region of interest" description="Disordered" evidence="4">
    <location>
        <begin position="181"/>
        <end position="204"/>
    </location>
</feature>
<dbReference type="EMBL" id="BAAAJE010000001">
    <property type="protein sequence ID" value="GAA1124688.1"/>
    <property type="molecule type" value="Genomic_DNA"/>
</dbReference>
<dbReference type="SUPFAM" id="SSF46689">
    <property type="entry name" value="Homeodomain-like"/>
    <property type="match status" value="1"/>
</dbReference>
<dbReference type="SUPFAM" id="SSF48498">
    <property type="entry name" value="Tetracyclin repressor-like, C-terminal domain"/>
    <property type="match status" value="1"/>
</dbReference>
<evidence type="ECO:0000256" key="2">
    <source>
        <dbReference type="ARBA" id="ARBA00023125"/>
    </source>
</evidence>
<proteinExistence type="predicted"/>
<evidence type="ECO:0000256" key="3">
    <source>
        <dbReference type="ARBA" id="ARBA00023163"/>
    </source>
</evidence>
<dbReference type="InterPro" id="IPR009057">
    <property type="entry name" value="Homeodomain-like_sf"/>
</dbReference>
<keyword evidence="3" id="KW-0804">Transcription</keyword>
<name>A0ABN1U6I6_9ACTN</name>
<keyword evidence="1" id="KW-0805">Transcription regulation</keyword>
<evidence type="ECO:0000259" key="5">
    <source>
        <dbReference type="Pfam" id="PF00440"/>
    </source>
</evidence>
<accession>A0ABN1U6I6</accession>
<sequence length="204" mass="22167">MPRTVSERSDAVLALARTFRLHGYEGASLSIISAETGLGKGSLYNFFPGGKEEMARAVLAEVDDWFQSNIYEPLRRRDDPESHIGEMFEATAAYFESSELVCLFGAFALGQERERFATAIRDYFADWIAALGSALTRAGHTPHTAPGLAADTVAGIQGALITSRALGRPEAFRESLARLHARLGPPPPAADAEHRTRSSANRMT</sequence>
<dbReference type="InterPro" id="IPR054156">
    <property type="entry name" value="YxaF_TetR_C"/>
</dbReference>
<comment type="caution">
    <text evidence="7">The sequence shown here is derived from an EMBL/GenBank/DDBJ whole genome shotgun (WGS) entry which is preliminary data.</text>
</comment>
<dbReference type="InterPro" id="IPR036271">
    <property type="entry name" value="Tet_transcr_reg_TetR-rel_C_sf"/>
</dbReference>
<protein>
    <submittedName>
        <fullName evidence="7">TetR/AcrR family transcriptional regulator</fullName>
    </submittedName>
</protein>
<reference evidence="7 8" key="1">
    <citation type="journal article" date="2019" name="Int. J. Syst. Evol. Microbiol.">
        <title>The Global Catalogue of Microorganisms (GCM) 10K type strain sequencing project: providing services to taxonomists for standard genome sequencing and annotation.</title>
        <authorList>
            <consortium name="The Broad Institute Genomics Platform"/>
            <consortium name="The Broad Institute Genome Sequencing Center for Infectious Disease"/>
            <person name="Wu L."/>
            <person name="Ma J."/>
        </authorList>
    </citation>
    <scope>NUCLEOTIDE SEQUENCE [LARGE SCALE GENOMIC DNA]</scope>
    <source>
        <strain evidence="7 8">JCM 11813</strain>
    </source>
</reference>
<dbReference type="Proteomes" id="UP001499979">
    <property type="component" value="Unassembled WGS sequence"/>
</dbReference>
<dbReference type="Gene3D" id="1.10.357.10">
    <property type="entry name" value="Tetracycline Repressor, domain 2"/>
    <property type="match status" value="1"/>
</dbReference>
<dbReference type="Pfam" id="PF00440">
    <property type="entry name" value="TetR_N"/>
    <property type="match status" value="1"/>
</dbReference>
<evidence type="ECO:0000313" key="7">
    <source>
        <dbReference type="EMBL" id="GAA1124688.1"/>
    </source>
</evidence>
<dbReference type="PANTHER" id="PTHR47506">
    <property type="entry name" value="TRANSCRIPTIONAL REGULATORY PROTEIN"/>
    <property type="match status" value="1"/>
</dbReference>